<keyword evidence="1" id="KW-0812">Transmembrane</keyword>
<reference evidence="3" key="1">
    <citation type="journal article" date="2019" name="Int. J. Syst. Evol. Microbiol.">
        <title>The Global Catalogue of Microorganisms (GCM) 10K type strain sequencing project: providing services to taxonomists for standard genome sequencing and annotation.</title>
        <authorList>
            <consortium name="The Broad Institute Genomics Platform"/>
            <consortium name="The Broad Institute Genome Sequencing Center for Infectious Disease"/>
            <person name="Wu L."/>
            <person name="Ma J."/>
        </authorList>
    </citation>
    <scope>NUCLEOTIDE SEQUENCE [LARGE SCALE GENOMIC DNA]</scope>
    <source>
        <strain evidence="3">CCUG 37865</strain>
    </source>
</reference>
<proteinExistence type="predicted"/>
<keyword evidence="3" id="KW-1185">Reference proteome</keyword>
<keyword evidence="1" id="KW-0472">Membrane</keyword>
<dbReference type="RefSeq" id="WP_390250152.1">
    <property type="nucleotide sequence ID" value="NZ_JBHSDT010000004.1"/>
</dbReference>
<organism evidence="2 3">
    <name type="scientific">Gracilibacillus xinjiangensis</name>
    <dbReference type="NCBI Taxonomy" id="1193282"/>
    <lineage>
        <taxon>Bacteria</taxon>
        <taxon>Bacillati</taxon>
        <taxon>Bacillota</taxon>
        <taxon>Bacilli</taxon>
        <taxon>Bacillales</taxon>
        <taxon>Bacillaceae</taxon>
        <taxon>Gracilibacillus</taxon>
    </lineage>
</organism>
<dbReference type="Proteomes" id="UP001595882">
    <property type="component" value="Unassembled WGS sequence"/>
</dbReference>
<evidence type="ECO:0000313" key="3">
    <source>
        <dbReference type="Proteomes" id="UP001595882"/>
    </source>
</evidence>
<dbReference type="EMBL" id="JBHSDT010000004">
    <property type="protein sequence ID" value="MFC4402500.1"/>
    <property type="molecule type" value="Genomic_DNA"/>
</dbReference>
<feature type="transmembrane region" description="Helical" evidence="1">
    <location>
        <begin position="12"/>
        <end position="32"/>
    </location>
</feature>
<comment type="caution">
    <text evidence="2">The sequence shown here is derived from an EMBL/GenBank/DDBJ whole genome shotgun (WGS) entry which is preliminary data.</text>
</comment>
<feature type="transmembrane region" description="Helical" evidence="1">
    <location>
        <begin position="63"/>
        <end position="82"/>
    </location>
</feature>
<protein>
    <recommendedName>
        <fullName evidence="4">DUF3955 domain-containing protein</fullName>
    </recommendedName>
</protein>
<evidence type="ECO:0000256" key="1">
    <source>
        <dbReference type="SAM" id="Phobius"/>
    </source>
</evidence>
<sequence length="86" mass="9409">MVLYFYNTLKGVIIIINKGINLIALGLVLIFISQMIKEILRFSGITYMSDGQFLSGPPISTSIYFIPAILIAGGVVILLLSFKGKI</sequence>
<gene>
    <name evidence="2" type="ORF">ACFOY7_05390</name>
</gene>
<keyword evidence="1" id="KW-1133">Transmembrane helix</keyword>
<name>A0ABV8WRM4_9BACI</name>
<evidence type="ECO:0008006" key="4">
    <source>
        <dbReference type="Google" id="ProtNLM"/>
    </source>
</evidence>
<evidence type="ECO:0000313" key="2">
    <source>
        <dbReference type="EMBL" id="MFC4402500.1"/>
    </source>
</evidence>
<accession>A0ABV8WRM4</accession>